<protein>
    <submittedName>
        <fullName evidence="2">Uncharacterized protein</fullName>
    </submittedName>
</protein>
<evidence type="ECO:0000313" key="3">
    <source>
        <dbReference type="Proteomes" id="UP000245207"/>
    </source>
</evidence>
<gene>
    <name evidence="2" type="ORF">CTI12_AA271610</name>
</gene>
<reference evidence="2 3" key="1">
    <citation type="journal article" date="2018" name="Mol. Plant">
        <title>The genome of Artemisia annua provides insight into the evolution of Asteraceae family and artemisinin biosynthesis.</title>
        <authorList>
            <person name="Shen Q."/>
            <person name="Zhang L."/>
            <person name="Liao Z."/>
            <person name="Wang S."/>
            <person name="Yan T."/>
            <person name="Shi P."/>
            <person name="Liu M."/>
            <person name="Fu X."/>
            <person name="Pan Q."/>
            <person name="Wang Y."/>
            <person name="Lv Z."/>
            <person name="Lu X."/>
            <person name="Zhang F."/>
            <person name="Jiang W."/>
            <person name="Ma Y."/>
            <person name="Chen M."/>
            <person name="Hao X."/>
            <person name="Li L."/>
            <person name="Tang Y."/>
            <person name="Lv G."/>
            <person name="Zhou Y."/>
            <person name="Sun X."/>
            <person name="Brodelius P.E."/>
            <person name="Rose J.K.C."/>
            <person name="Tang K."/>
        </authorList>
    </citation>
    <scope>NUCLEOTIDE SEQUENCE [LARGE SCALE GENOMIC DNA]</scope>
    <source>
        <strain evidence="3">cv. Huhao1</strain>
        <tissue evidence="2">Leaf</tissue>
    </source>
</reference>
<keyword evidence="3" id="KW-1185">Reference proteome</keyword>
<comment type="caution">
    <text evidence="2">The sequence shown here is derived from an EMBL/GenBank/DDBJ whole genome shotgun (WGS) entry which is preliminary data.</text>
</comment>
<name>A0A2U1NFK2_ARTAN</name>
<evidence type="ECO:0000313" key="2">
    <source>
        <dbReference type="EMBL" id="PWA72302.1"/>
    </source>
</evidence>
<dbReference type="EMBL" id="PKPP01002922">
    <property type="protein sequence ID" value="PWA72302.1"/>
    <property type="molecule type" value="Genomic_DNA"/>
</dbReference>
<dbReference type="AlphaFoldDB" id="A0A2U1NFK2"/>
<organism evidence="2 3">
    <name type="scientific">Artemisia annua</name>
    <name type="common">Sweet wormwood</name>
    <dbReference type="NCBI Taxonomy" id="35608"/>
    <lineage>
        <taxon>Eukaryota</taxon>
        <taxon>Viridiplantae</taxon>
        <taxon>Streptophyta</taxon>
        <taxon>Embryophyta</taxon>
        <taxon>Tracheophyta</taxon>
        <taxon>Spermatophyta</taxon>
        <taxon>Magnoliopsida</taxon>
        <taxon>eudicotyledons</taxon>
        <taxon>Gunneridae</taxon>
        <taxon>Pentapetalae</taxon>
        <taxon>asterids</taxon>
        <taxon>campanulids</taxon>
        <taxon>Asterales</taxon>
        <taxon>Asteraceae</taxon>
        <taxon>Asteroideae</taxon>
        <taxon>Anthemideae</taxon>
        <taxon>Artemisiinae</taxon>
        <taxon>Artemisia</taxon>
    </lineage>
</organism>
<dbReference type="Proteomes" id="UP000245207">
    <property type="component" value="Unassembled WGS sequence"/>
</dbReference>
<dbReference type="OrthoDB" id="10600987at2759"/>
<feature type="region of interest" description="Disordered" evidence="1">
    <location>
        <begin position="55"/>
        <end position="76"/>
    </location>
</feature>
<accession>A0A2U1NFK2</accession>
<sequence>MPMSVDDGHDGVHQWNGGTSLATEHIAQSFSGEPHMAVTSSTYTVHAHATVVQVQQHAASTSNGQPRRNTPRTRRACATSRSTARVQNTRGAPDTYVSLGPCDRVCRHCKALFWFDERLKHGTVRFPEYHLCCMGGKVVLRPQP</sequence>
<proteinExistence type="predicted"/>
<evidence type="ECO:0000256" key="1">
    <source>
        <dbReference type="SAM" id="MobiDB-lite"/>
    </source>
</evidence>